<dbReference type="Pfam" id="PF13499">
    <property type="entry name" value="EF-hand_7"/>
    <property type="match status" value="1"/>
</dbReference>
<dbReference type="GO" id="GO:0005509">
    <property type="term" value="F:calcium ion binding"/>
    <property type="evidence" value="ECO:0007669"/>
    <property type="project" value="InterPro"/>
</dbReference>
<feature type="transmembrane region" description="Helical" evidence="3">
    <location>
        <begin position="102"/>
        <end position="122"/>
    </location>
</feature>
<dbReference type="InterPro" id="IPR003675">
    <property type="entry name" value="Rce1/LyrA-like_dom"/>
</dbReference>
<dbReference type="Pfam" id="PF02517">
    <property type="entry name" value="Rce1-like"/>
    <property type="match status" value="1"/>
</dbReference>
<dbReference type="PROSITE" id="PS00018">
    <property type="entry name" value="EF_HAND_1"/>
    <property type="match status" value="2"/>
</dbReference>
<protein>
    <recommendedName>
        <fullName evidence="4">EF-hand domain-containing protein</fullName>
    </recommendedName>
</protein>
<dbReference type="CDD" id="cd00051">
    <property type="entry name" value="EFh"/>
    <property type="match status" value="1"/>
</dbReference>
<dbReference type="InterPro" id="IPR011992">
    <property type="entry name" value="EF-hand-dom_pair"/>
</dbReference>
<dbReference type="VEuPathDB" id="CryptoDB:Cvel_9944"/>
<dbReference type="GO" id="GO:0004175">
    <property type="term" value="F:endopeptidase activity"/>
    <property type="evidence" value="ECO:0007669"/>
    <property type="project" value="UniProtKB-ARBA"/>
</dbReference>
<feature type="domain" description="EF-hand" evidence="4">
    <location>
        <begin position="282"/>
        <end position="317"/>
    </location>
</feature>
<evidence type="ECO:0000256" key="3">
    <source>
        <dbReference type="SAM" id="Phobius"/>
    </source>
</evidence>
<dbReference type="AlphaFoldDB" id="A0A0G4I0J1"/>
<dbReference type="Gene3D" id="1.10.238.10">
    <property type="entry name" value="EF-hand"/>
    <property type="match status" value="1"/>
</dbReference>
<keyword evidence="3" id="KW-0812">Transmembrane</keyword>
<accession>A0A0G4I0J1</accession>
<name>A0A0G4I0J1_9ALVE</name>
<keyword evidence="1" id="KW-0106">Calcium</keyword>
<evidence type="ECO:0000256" key="2">
    <source>
        <dbReference type="SAM" id="MobiDB-lite"/>
    </source>
</evidence>
<dbReference type="SUPFAM" id="SSF47473">
    <property type="entry name" value="EF-hand"/>
    <property type="match status" value="1"/>
</dbReference>
<evidence type="ECO:0000259" key="4">
    <source>
        <dbReference type="PROSITE" id="PS50222"/>
    </source>
</evidence>
<evidence type="ECO:0000313" key="5">
    <source>
        <dbReference type="EMBL" id="CEM50345.1"/>
    </source>
</evidence>
<organism evidence="5">
    <name type="scientific">Chromera velia CCMP2878</name>
    <dbReference type="NCBI Taxonomy" id="1169474"/>
    <lineage>
        <taxon>Eukaryota</taxon>
        <taxon>Sar</taxon>
        <taxon>Alveolata</taxon>
        <taxon>Colpodellida</taxon>
        <taxon>Chromeraceae</taxon>
        <taxon>Chromera</taxon>
    </lineage>
</organism>
<sequence length="373" mass="40280">MRSHGPTFRQRGFPPEISPETVTLAVQEEKKKETASPSDPKGSKGQPGKNLEGVARKNPNEYIVKSFLFGQSLLAVVGVVLAAVFSLPLQEVLAAGVEPERLVNAALVGAGMAGGFAVLNLLPLDYIREIERDTDLFCLGLMGKDTKPGRVFLYSLALALGASVSEEIFFRGVLLPLGAQYLGEGVSLVVSSLIFGVGHTNTPGGSTLLEAGLGAVFGYLFISSGGNLLVPIVCHFVYDFITFVVSHTRGKARLEGVNIREKFLSDQVQKAKQFFKEADGEQFAAFCMQVFQLLDLDKNGFISVEELRQGLRVFDVSRFGIGRGGGNSAVSLPSDAEEEDSVEKAFNAIDTNGDRQISYEELMAFLSSRLRTQ</sequence>
<dbReference type="InterPro" id="IPR018247">
    <property type="entry name" value="EF_Hand_1_Ca_BS"/>
</dbReference>
<feature type="domain" description="EF-hand" evidence="4">
    <location>
        <begin position="337"/>
        <end position="372"/>
    </location>
</feature>
<dbReference type="PANTHER" id="PTHR43592:SF15">
    <property type="entry name" value="CAAX AMINO TERMINAL PROTEASE FAMILY PROTEIN"/>
    <property type="match status" value="1"/>
</dbReference>
<feature type="region of interest" description="Disordered" evidence="2">
    <location>
        <begin position="1"/>
        <end position="54"/>
    </location>
</feature>
<reference evidence="5" key="1">
    <citation type="submission" date="2014-11" db="EMBL/GenBank/DDBJ databases">
        <authorList>
            <person name="Otto D Thomas"/>
            <person name="Naeem Raeece"/>
        </authorList>
    </citation>
    <scope>NUCLEOTIDE SEQUENCE</scope>
</reference>
<proteinExistence type="predicted"/>
<dbReference type="InterPro" id="IPR002048">
    <property type="entry name" value="EF_hand_dom"/>
</dbReference>
<keyword evidence="3" id="KW-1133">Transmembrane helix</keyword>
<dbReference type="SMART" id="SM00054">
    <property type="entry name" value="EFh"/>
    <property type="match status" value="2"/>
</dbReference>
<dbReference type="PROSITE" id="PS50222">
    <property type="entry name" value="EF_HAND_2"/>
    <property type="match status" value="2"/>
</dbReference>
<keyword evidence="3" id="KW-0472">Membrane</keyword>
<feature type="transmembrane region" description="Helical" evidence="3">
    <location>
        <begin position="151"/>
        <end position="173"/>
    </location>
</feature>
<dbReference type="EMBL" id="CDMZ01004638">
    <property type="protein sequence ID" value="CEM50345.1"/>
    <property type="molecule type" value="Genomic_DNA"/>
</dbReference>
<evidence type="ECO:0000256" key="1">
    <source>
        <dbReference type="ARBA" id="ARBA00022837"/>
    </source>
</evidence>
<dbReference type="PANTHER" id="PTHR43592">
    <property type="entry name" value="CAAX AMINO TERMINAL PROTEASE"/>
    <property type="match status" value="1"/>
</dbReference>
<feature type="transmembrane region" description="Helical" evidence="3">
    <location>
        <begin position="66"/>
        <end position="90"/>
    </location>
</feature>
<gene>
    <name evidence="5" type="ORF">Cvel_9944</name>
</gene>
<dbReference type="GO" id="GO:0080120">
    <property type="term" value="P:CAAX-box protein maturation"/>
    <property type="evidence" value="ECO:0007669"/>
    <property type="project" value="UniProtKB-ARBA"/>
</dbReference>